<evidence type="ECO:0000313" key="6">
    <source>
        <dbReference type="EMBL" id="XBO38739.1"/>
    </source>
</evidence>
<dbReference type="SFLD" id="SFLDG01135">
    <property type="entry name" value="C1.5.6:_HAD__Beta-PGM__Phospha"/>
    <property type="match status" value="1"/>
</dbReference>
<evidence type="ECO:0000256" key="5">
    <source>
        <dbReference type="ARBA" id="ARBA00023277"/>
    </source>
</evidence>
<keyword evidence="6" id="KW-0378">Hydrolase</keyword>
<accession>A0AAU7JFD2</accession>
<evidence type="ECO:0000256" key="1">
    <source>
        <dbReference type="ARBA" id="ARBA00001946"/>
    </source>
</evidence>
<dbReference type="InterPro" id="IPR023198">
    <property type="entry name" value="PGP-like_dom2"/>
</dbReference>
<dbReference type="AlphaFoldDB" id="A0AAU7JFD2"/>
<evidence type="ECO:0000256" key="3">
    <source>
        <dbReference type="ARBA" id="ARBA00022723"/>
    </source>
</evidence>
<dbReference type="InterPro" id="IPR006439">
    <property type="entry name" value="HAD-SF_hydro_IA"/>
</dbReference>
<dbReference type="PANTHER" id="PTHR46193">
    <property type="entry name" value="6-PHOSPHOGLUCONATE PHOSPHATASE"/>
    <property type="match status" value="1"/>
</dbReference>
<dbReference type="InterPro" id="IPR051600">
    <property type="entry name" value="Beta-PGM-like"/>
</dbReference>
<comment type="cofactor">
    <cofactor evidence="1">
        <name>Mg(2+)</name>
        <dbReference type="ChEBI" id="CHEBI:18420"/>
    </cofactor>
</comment>
<dbReference type="EMBL" id="CP157484">
    <property type="protein sequence ID" value="XBO38739.1"/>
    <property type="molecule type" value="Genomic_DNA"/>
</dbReference>
<dbReference type="PANTHER" id="PTHR46193:SF18">
    <property type="entry name" value="HEXITOL PHOSPHATASE B"/>
    <property type="match status" value="1"/>
</dbReference>
<dbReference type="SFLD" id="SFLDS00003">
    <property type="entry name" value="Haloacid_Dehalogenase"/>
    <property type="match status" value="1"/>
</dbReference>
<dbReference type="NCBIfam" id="TIGR01509">
    <property type="entry name" value="HAD-SF-IA-v3"/>
    <property type="match status" value="1"/>
</dbReference>
<keyword evidence="5" id="KW-0119">Carbohydrate metabolism</keyword>
<dbReference type="RefSeq" id="WP_406855578.1">
    <property type="nucleotide sequence ID" value="NZ_CP157484.1"/>
</dbReference>
<dbReference type="SFLD" id="SFLDG01129">
    <property type="entry name" value="C1.5:_HAD__Beta-PGM__Phosphata"/>
    <property type="match status" value="1"/>
</dbReference>
<evidence type="ECO:0000256" key="2">
    <source>
        <dbReference type="ARBA" id="ARBA00006171"/>
    </source>
</evidence>
<dbReference type="PRINTS" id="PR00413">
    <property type="entry name" value="HADHALOGNASE"/>
</dbReference>
<evidence type="ECO:0000256" key="4">
    <source>
        <dbReference type="ARBA" id="ARBA00022842"/>
    </source>
</evidence>
<dbReference type="InterPro" id="IPR023214">
    <property type="entry name" value="HAD_sf"/>
</dbReference>
<proteinExistence type="inferred from homology"/>
<dbReference type="Pfam" id="PF13419">
    <property type="entry name" value="HAD_2"/>
    <property type="match status" value="1"/>
</dbReference>
<gene>
    <name evidence="6" type="ORF">ABEG18_24095</name>
</gene>
<dbReference type="GO" id="GO:0016787">
    <property type="term" value="F:hydrolase activity"/>
    <property type="evidence" value="ECO:0007669"/>
    <property type="project" value="UniProtKB-KW"/>
</dbReference>
<comment type="similarity">
    <text evidence="2">Belongs to the HAD-like hydrolase superfamily. CbbY/CbbZ/Gph/YieH family.</text>
</comment>
<dbReference type="GO" id="GO:0046872">
    <property type="term" value="F:metal ion binding"/>
    <property type="evidence" value="ECO:0007669"/>
    <property type="project" value="UniProtKB-KW"/>
</dbReference>
<sequence>MTSAQPGLLFDLDGTLVHTDPVHMKAFNQMLEPFGRQVDEAFYKAHVMGRQNAAIMRDIFPDMPEAERTRLADAKEAGFRSMAGLLEPLTGLLRLLAAAERAQVPCCIVTNAPRANARLMLEALGLARRFDVIVIGDEMEQAKPHPMPYLTGLARLGSDAARSVAFEDSRSGVAAAAAAGLAVVGLTTSLDEGELIAAGATLAVPNFADDRLLDLVRERTGLRLDA</sequence>
<keyword evidence="3" id="KW-0479">Metal-binding</keyword>
<reference evidence="6" key="1">
    <citation type="submission" date="2024-05" db="EMBL/GenBank/DDBJ databases">
        <authorList>
            <person name="Kim S."/>
            <person name="Heo J."/>
            <person name="Choi H."/>
            <person name="Choi Y."/>
            <person name="Kwon S.-W."/>
            <person name="Kim Y."/>
        </authorList>
    </citation>
    <scope>NUCLEOTIDE SEQUENCE</scope>
    <source>
        <strain evidence="6">KACC 23698</strain>
    </source>
</reference>
<keyword evidence="4" id="KW-0460">Magnesium</keyword>
<dbReference type="Gene3D" id="1.10.150.240">
    <property type="entry name" value="Putative phosphatase, domain 2"/>
    <property type="match status" value="1"/>
</dbReference>
<protein>
    <submittedName>
        <fullName evidence="6">HAD-IA family hydrolase</fullName>
    </submittedName>
</protein>
<dbReference type="InterPro" id="IPR041492">
    <property type="entry name" value="HAD_2"/>
</dbReference>
<dbReference type="InterPro" id="IPR036412">
    <property type="entry name" value="HAD-like_sf"/>
</dbReference>
<dbReference type="SUPFAM" id="SSF56784">
    <property type="entry name" value="HAD-like"/>
    <property type="match status" value="1"/>
</dbReference>
<name>A0AAU7JFD2_9HYPH</name>
<organism evidence="6">
    <name type="scientific">Alsobacter sp. KACC 23698</name>
    <dbReference type="NCBI Taxonomy" id="3149229"/>
    <lineage>
        <taxon>Bacteria</taxon>
        <taxon>Pseudomonadati</taxon>
        <taxon>Pseudomonadota</taxon>
        <taxon>Alphaproteobacteria</taxon>
        <taxon>Hyphomicrobiales</taxon>
        <taxon>Alsobacteraceae</taxon>
        <taxon>Alsobacter</taxon>
    </lineage>
</organism>
<dbReference type="Gene3D" id="3.40.50.1000">
    <property type="entry name" value="HAD superfamily/HAD-like"/>
    <property type="match status" value="1"/>
</dbReference>